<dbReference type="InterPro" id="IPR035906">
    <property type="entry name" value="MetI-like_sf"/>
</dbReference>
<dbReference type="CDD" id="cd06261">
    <property type="entry name" value="TM_PBP2"/>
    <property type="match status" value="1"/>
</dbReference>
<dbReference type="PROSITE" id="PS50928">
    <property type="entry name" value="ABC_TM1"/>
    <property type="match status" value="1"/>
</dbReference>
<feature type="domain" description="ABC transmembrane type-1" evidence="8">
    <location>
        <begin position="82"/>
        <end position="296"/>
    </location>
</feature>
<organism evidence="9 10">
    <name type="scientific">Pontibacillus yanchengensis Y32</name>
    <dbReference type="NCBI Taxonomy" id="1385514"/>
    <lineage>
        <taxon>Bacteria</taxon>
        <taxon>Bacillati</taxon>
        <taxon>Bacillota</taxon>
        <taxon>Bacilli</taxon>
        <taxon>Bacillales</taxon>
        <taxon>Bacillaceae</taxon>
        <taxon>Pontibacillus</taxon>
    </lineage>
</organism>
<comment type="similarity">
    <text evidence="7">Belongs to the binding-protein-dependent transport system permease family.</text>
</comment>
<dbReference type="PANTHER" id="PTHR43005:SF1">
    <property type="entry name" value="SPERMIDINE_PUTRESCINE TRANSPORT SYSTEM PERMEASE PROTEIN"/>
    <property type="match status" value="1"/>
</dbReference>
<comment type="subcellular location">
    <subcellularLocation>
        <location evidence="1 7">Cell membrane</location>
        <topology evidence="1 7">Multi-pass membrane protein</topology>
    </subcellularLocation>
</comment>
<dbReference type="SUPFAM" id="SSF161098">
    <property type="entry name" value="MetI-like"/>
    <property type="match status" value="1"/>
</dbReference>
<keyword evidence="6 7" id="KW-0472">Membrane</keyword>
<evidence type="ECO:0000313" key="10">
    <source>
        <dbReference type="Proteomes" id="UP000030147"/>
    </source>
</evidence>
<name>A0A0A2TFH0_9BACI</name>
<reference evidence="9 10" key="1">
    <citation type="journal article" date="2015" name="Stand. Genomic Sci.">
        <title>High quality draft genome sequence of the moderately halophilic bacterium Pontibacillus yanchengensis Y32(T) and comparison among Pontibacillus genomes.</title>
        <authorList>
            <person name="Huang J."/>
            <person name="Qiao Z.X."/>
            <person name="Tang J.W."/>
            <person name="Wang G."/>
        </authorList>
    </citation>
    <scope>NUCLEOTIDE SEQUENCE [LARGE SCALE GENOMIC DNA]</scope>
    <source>
        <strain evidence="9 10">Y32</strain>
    </source>
</reference>
<evidence type="ECO:0000313" key="9">
    <source>
        <dbReference type="EMBL" id="KGP74299.1"/>
    </source>
</evidence>
<evidence type="ECO:0000256" key="5">
    <source>
        <dbReference type="ARBA" id="ARBA00022989"/>
    </source>
</evidence>
<evidence type="ECO:0000256" key="1">
    <source>
        <dbReference type="ARBA" id="ARBA00004651"/>
    </source>
</evidence>
<feature type="transmembrane region" description="Helical" evidence="7">
    <location>
        <begin position="86"/>
        <end position="107"/>
    </location>
</feature>
<evidence type="ECO:0000256" key="3">
    <source>
        <dbReference type="ARBA" id="ARBA00022475"/>
    </source>
</evidence>
<feature type="transmembrane region" description="Helical" evidence="7">
    <location>
        <begin position="278"/>
        <end position="297"/>
    </location>
</feature>
<evidence type="ECO:0000256" key="6">
    <source>
        <dbReference type="ARBA" id="ARBA00023136"/>
    </source>
</evidence>
<keyword evidence="2 7" id="KW-0813">Transport</keyword>
<keyword evidence="4 7" id="KW-0812">Transmembrane</keyword>
<evidence type="ECO:0000256" key="4">
    <source>
        <dbReference type="ARBA" id="ARBA00022692"/>
    </source>
</evidence>
<dbReference type="Pfam" id="PF00528">
    <property type="entry name" value="BPD_transp_1"/>
    <property type="match status" value="1"/>
</dbReference>
<evidence type="ECO:0000259" key="8">
    <source>
        <dbReference type="PROSITE" id="PS50928"/>
    </source>
</evidence>
<protein>
    <submittedName>
        <fullName evidence="9">ABC transporter permease</fullName>
    </submittedName>
</protein>
<proteinExistence type="inferred from homology"/>
<dbReference type="PANTHER" id="PTHR43005">
    <property type="entry name" value="BLR7065 PROTEIN"/>
    <property type="match status" value="1"/>
</dbReference>
<feature type="transmembrane region" description="Helical" evidence="7">
    <location>
        <begin position="169"/>
        <end position="191"/>
    </location>
</feature>
<sequence>MNTKQKVKYKKNSKKKMNWITDHLFLFPTILFFLIFILYPILYNIMLSFKKMDVSNFMTGGVWAGLANYQAIFSDPLLYKALLNSFIFTFACIVIEFIIGFALALLFRQKFPGVNFMRGLILVVWMLPSVVVGVLYKWIMAGDSGVLNFVLTQVGLIEENILWVSSEQFALIAVTAANIWHGIPFYMIILLGGLSTLPRDLYEAAKIDGANGWKSFLKITLPLMKPTVLVLLMLGLINSFKVFDLIYVMTGGGPLDATTVIPYYAYKLSFLQFNFGEGGAVSGIMLILVIILAIVYLKLMQKEEAN</sequence>
<feature type="transmembrane region" description="Helical" evidence="7">
    <location>
        <begin position="20"/>
        <end position="42"/>
    </location>
</feature>
<keyword evidence="10" id="KW-1185">Reference proteome</keyword>
<dbReference type="EMBL" id="AVBF01000003">
    <property type="protein sequence ID" value="KGP74299.1"/>
    <property type="molecule type" value="Genomic_DNA"/>
</dbReference>
<dbReference type="AlphaFoldDB" id="A0A0A2TFH0"/>
<dbReference type="STRING" id="1385514.N782_15195"/>
<gene>
    <name evidence="9" type="ORF">N782_15195</name>
</gene>
<dbReference type="Gene3D" id="1.10.3720.10">
    <property type="entry name" value="MetI-like"/>
    <property type="match status" value="1"/>
</dbReference>
<dbReference type="GO" id="GO:0055085">
    <property type="term" value="P:transmembrane transport"/>
    <property type="evidence" value="ECO:0007669"/>
    <property type="project" value="InterPro"/>
</dbReference>
<accession>A0A0A2TFH0</accession>
<evidence type="ECO:0000256" key="7">
    <source>
        <dbReference type="RuleBase" id="RU363032"/>
    </source>
</evidence>
<dbReference type="Proteomes" id="UP000030147">
    <property type="component" value="Unassembled WGS sequence"/>
</dbReference>
<keyword evidence="3" id="KW-1003">Cell membrane</keyword>
<evidence type="ECO:0000256" key="2">
    <source>
        <dbReference type="ARBA" id="ARBA00022448"/>
    </source>
</evidence>
<dbReference type="InterPro" id="IPR000515">
    <property type="entry name" value="MetI-like"/>
</dbReference>
<dbReference type="GO" id="GO:0005886">
    <property type="term" value="C:plasma membrane"/>
    <property type="evidence" value="ECO:0007669"/>
    <property type="project" value="UniProtKB-SubCell"/>
</dbReference>
<feature type="transmembrane region" description="Helical" evidence="7">
    <location>
        <begin position="119"/>
        <end position="139"/>
    </location>
</feature>
<keyword evidence="5 7" id="KW-1133">Transmembrane helix</keyword>
<dbReference type="eggNOG" id="COG1175">
    <property type="taxonomic scope" value="Bacteria"/>
</dbReference>
<comment type="caution">
    <text evidence="9">The sequence shown here is derived from an EMBL/GenBank/DDBJ whole genome shotgun (WGS) entry which is preliminary data.</text>
</comment>